<keyword evidence="10 12" id="KW-1133">Transmembrane helix</keyword>
<keyword evidence="15" id="KW-1185">Reference proteome</keyword>
<dbReference type="AlphaFoldDB" id="A0AAJ5C7K6"/>
<keyword evidence="7 12" id="KW-0808">Transferase</keyword>
<evidence type="ECO:0000256" key="3">
    <source>
        <dbReference type="ARBA" id="ARBA00008698"/>
    </source>
</evidence>
<evidence type="ECO:0000256" key="7">
    <source>
        <dbReference type="ARBA" id="ARBA00022679"/>
    </source>
</evidence>
<gene>
    <name evidence="14" type="ORF">MEPE_05333</name>
</gene>
<protein>
    <recommendedName>
        <fullName evidence="4 12">GPI mannosyltransferase 2</fullName>
        <ecNumber evidence="12">2.4.1.-</ecNumber>
    </recommendedName>
</protein>
<dbReference type="InterPro" id="IPR007315">
    <property type="entry name" value="PIG-V/Gpi18"/>
</dbReference>
<evidence type="ECO:0000256" key="8">
    <source>
        <dbReference type="ARBA" id="ARBA00022692"/>
    </source>
</evidence>
<dbReference type="EMBL" id="OAPG01000015">
    <property type="protein sequence ID" value="SNX86624.1"/>
    <property type="molecule type" value="Genomic_DNA"/>
</dbReference>
<dbReference type="Proteomes" id="UP001294444">
    <property type="component" value="Unassembled WGS sequence"/>
</dbReference>
<comment type="subcellular location">
    <subcellularLocation>
        <location evidence="1 12">Endoplasmic reticulum membrane</location>
        <topology evidence="1 12">Multi-pass membrane protein</topology>
    </subcellularLocation>
</comment>
<evidence type="ECO:0000256" key="9">
    <source>
        <dbReference type="ARBA" id="ARBA00022824"/>
    </source>
</evidence>
<feature type="transmembrane region" description="Helical" evidence="12">
    <location>
        <begin position="424"/>
        <end position="444"/>
    </location>
</feature>
<proteinExistence type="inferred from homology"/>
<feature type="region of interest" description="Disordered" evidence="13">
    <location>
        <begin position="1"/>
        <end position="22"/>
    </location>
</feature>
<evidence type="ECO:0000256" key="4">
    <source>
        <dbReference type="ARBA" id="ARBA00013795"/>
    </source>
</evidence>
<feature type="transmembrane region" description="Helical" evidence="12">
    <location>
        <begin position="167"/>
        <end position="188"/>
    </location>
</feature>
<dbReference type="GO" id="GO:0006506">
    <property type="term" value="P:GPI anchor biosynthetic process"/>
    <property type="evidence" value="ECO:0007669"/>
    <property type="project" value="UniProtKB-KW"/>
</dbReference>
<dbReference type="GO" id="GO:0004376">
    <property type="term" value="F:GPI mannosyltransferase activity"/>
    <property type="evidence" value="ECO:0007669"/>
    <property type="project" value="InterPro"/>
</dbReference>
<evidence type="ECO:0000256" key="11">
    <source>
        <dbReference type="ARBA" id="ARBA00023136"/>
    </source>
</evidence>
<keyword evidence="11 12" id="KW-0472">Membrane</keyword>
<evidence type="ECO:0000256" key="12">
    <source>
        <dbReference type="RuleBase" id="RU363112"/>
    </source>
</evidence>
<feature type="transmembrane region" description="Helical" evidence="12">
    <location>
        <begin position="200"/>
        <end position="219"/>
    </location>
</feature>
<dbReference type="GO" id="GO:0000009">
    <property type="term" value="F:alpha-1,6-mannosyltransferase activity"/>
    <property type="evidence" value="ECO:0007669"/>
    <property type="project" value="InterPro"/>
</dbReference>
<accession>A0AAJ5C7K6</accession>
<name>A0AAJ5C7K6_9BASI</name>
<sequence length="500" mass="55917">MLKHRRPPRAQFEQARSSPQYGTSALHTELKLSSTTAQKKASIANHHLAQAQSWILQLSIIVRIVSIFLLVLVSQLQQAFDTSHNLLSYSLDPNLLHSLSSGGFQFLLSFVRWDTIYFVSSAAPTSQLHKGGYVWEQALAFQPGIIALLRLAGFVTPSMDGEWSPTSSMLLTTLLSNLATMLSPILLFRLGWTITRNKELSFTAAILSIFAPSAGTTLASPTPESFFSFASLMGLVTLESKTASTKGRLSWGKIVGASLWFAIATTFRTNGTLLLGYIGFKLISSARSTSQGLGWLLKLVVSTTICLAPSAMFQMWAFTRFCVAQDTMRPWCRKGTRSVYGFVQSHYWNVGFMRYWQIAQLPNFVVASPILIMIFLTAWRFYRRSSWMNVLRSLIAGACNEETSQEMEAKQDQGLMMLATNPEMVPFIVHGLVLGMVLLFGSHVQISVRFATAGGIPMFWWGVAHMVLYGKRWMRRWIVTYFSMQFCVGMVLYAGFYPPA</sequence>
<dbReference type="PANTHER" id="PTHR12468">
    <property type="entry name" value="GPI MANNOSYLTRANSFERASE 2"/>
    <property type="match status" value="1"/>
</dbReference>
<evidence type="ECO:0000256" key="13">
    <source>
        <dbReference type="SAM" id="MobiDB-lite"/>
    </source>
</evidence>
<dbReference type="GO" id="GO:0031501">
    <property type="term" value="C:mannosyltransferase complex"/>
    <property type="evidence" value="ECO:0007669"/>
    <property type="project" value="TreeGrafter"/>
</dbReference>
<feature type="transmembrane region" description="Helical" evidence="12">
    <location>
        <begin position="364"/>
        <end position="382"/>
    </location>
</feature>
<comment type="function">
    <text evidence="12">Mannosyltransferase involved in glycosylphosphatidylinositol-anchor biosynthesis.</text>
</comment>
<keyword evidence="9 12" id="KW-0256">Endoplasmic reticulum</keyword>
<organism evidence="14 15">
    <name type="scientific">Melanopsichium pennsylvanicum</name>
    <dbReference type="NCBI Taxonomy" id="63383"/>
    <lineage>
        <taxon>Eukaryota</taxon>
        <taxon>Fungi</taxon>
        <taxon>Dikarya</taxon>
        <taxon>Basidiomycota</taxon>
        <taxon>Ustilaginomycotina</taxon>
        <taxon>Ustilaginomycetes</taxon>
        <taxon>Ustilaginales</taxon>
        <taxon>Ustilaginaceae</taxon>
        <taxon>Melanopsichium</taxon>
    </lineage>
</organism>
<feature type="transmembrane region" description="Helical" evidence="12">
    <location>
        <begin position="54"/>
        <end position="75"/>
    </location>
</feature>
<evidence type="ECO:0000256" key="2">
    <source>
        <dbReference type="ARBA" id="ARBA00004687"/>
    </source>
</evidence>
<comment type="caution">
    <text evidence="14">The sequence shown here is derived from an EMBL/GenBank/DDBJ whole genome shotgun (WGS) entry which is preliminary data.</text>
</comment>
<evidence type="ECO:0000256" key="6">
    <source>
        <dbReference type="ARBA" id="ARBA00022676"/>
    </source>
</evidence>
<evidence type="ECO:0000313" key="14">
    <source>
        <dbReference type="EMBL" id="SNX86624.1"/>
    </source>
</evidence>
<keyword evidence="5 12" id="KW-0337">GPI-anchor biosynthesis</keyword>
<dbReference type="GO" id="GO:0005789">
    <property type="term" value="C:endoplasmic reticulum membrane"/>
    <property type="evidence" value="ECO:0007669"/>
    <property type="project" value="UniProtKB-SubCell"/>
</dbReference>
<evidence type="ECO:0000256" key="10">
    <source>
        <dbReference type="ARBA" id="ARBA00022989"/>
    </source>
</evidence>
<evidence type="ECO:0000256" key="5">
    <source>
        <dbReference type="ARBA" id="ARBA00022502"/>
    </source>
</evidence>
<feature type="transmembrane region" description="Helical" evidence="12">
    <location>
        <begin position="450"/>
        <end position="470"/>
    </location>
</feature>
<evidence type="ECO:0000256" key="1">
    <source>
        <dbReference type="ARBA" id="ARBA00004477"/>
    </source>
</evidence>
<reference evidence="14" key="1">
    <citation type="submission" date="2023-10" db="EMBL/GenBank/DDBJ databases">
        <authorList>
            <person name="Guldener U."/>
        </authorList>
    </citation>
    <scope>NUCLEOTIDE SEQUENCE</scope>
    <source>
        <strain evidence="14">Mp4</strain>
    </source>
</reference>
<feature type="transmembrane region" description="Helical" evidence="12">
    <location>
        <begin position="254"/>
        <end position="280"/>
    </location>
</feature>
<comment type="similarity">
    <text evidence="3 12">Belongs to the PIGV family.</text>
</comment>
<feature type="transmembrane region" description="Helical" evidence="12">
    <location>
        <begin position="477"/>
        <end position="496"/>
    </location>
</feature>
<dbReference type="EC" id="2.4.1.-" evidence="12"/>
<comment type="pathway">
    <text evidence="2 12">Glycolipid biosynthesis; glycosylphosphatidylinositol-anchor biosynthesis.</text>
</comment>
<keyword evidence="8 12" id="KW-0812">Transmembrane</keyword>
<dbReference type="PANTHER" id="PTHR12468:SF2">
    <property type="entry name" value="GPI MANNOSYLTRANSFERASE 2"/>
    <property type="match status" value="1"/>
</dbReference>
<dbReference type="Pfam" id="PF04188">
    <property type="entry name" value="Mannosyl_trans2"/>
    <property type="match status" value="1"/>
</dbReference>
<feature type="transmembrane region" description="Helical" evidence="12">
    <location>
        <begin position="292"/>
        <end position="318"/>
    </location>
</feature>
<evidence type="ECO:0000313" key="15">
    <source>
        <dbReference type="Proteomes" id="UP001294444"/>
    </source>
</evidence>
<keyword evidence="6 12" id="KW-0328">Glycosyltransferase</keyword>